<dbReference type="EMBL" id="JANVFO010000028">
    <property type="protein sequence ID" value="KAJ3731738.1"/>
    <property type="molecule type" value="Genomic_DNA"/>
</dbReference>
<feature type="region of interest" description="Disordered" evidence="1">
    <location>
        <begin position="156"/>
        <end position="175"/>
    </location>
</feature>
<evidence type="ECO:0000313" key="4">
    <source>
        <dbReference type="Proteomes" id="UP001176059"/>
    </source>
</evidence>
<dbReference type="Proteomes" id="UP001176059">
    <property type="component" value="Unassembled WGS sequence"/>
</dbReference>
<sequence>MHHCPSATNFDVRVWFTLILSLVSLACVVGMPSPISPEATLTEQRPPTEWTAEVFFYQYQQISSHEEVVLEEVRNMHKHIEDKIKVSSLLKAGDTVEVGFANEDPPMFSENRAGFRIEWRNKEEVKRSDGVLKFMAHFQTSPPYDVELDSEYKPIERDPRTGKPKLRVMIPPHRS</sequence>
<reference evidence="3" key="2">
    <citation type="journal article" date="2023" name="Proc. Natl. Acad. Sci. U.S.A.">
        <title>A global phylogenomic analysis of the shiitake genus Lentinula.</title>
        <authorList>
            <person name="Sierra-Patev S."/>
            <person name="Min B."/>
            <person name="Naranjo-Ortiz M."/>
            <person name="Looney B."/>
            <person name="Konkel Z."/>
            <person name="Slot J.C."/>
            <person name="Sakamoto Y."/>
            <person name="Steenwyk J.L."/>
            <person name="Rokas A."/>
            <person name="Carro J."/>
            <person name="Camarero S."/>
            <person name="Ferreira P."/>
            <person name="Molpeceres G."/>
            <person name="Ruiz-Duenas F.J."/>
            <person name="Serrano A."/>
            <person name="Henrissat B."/>
            <person name="Drula E."/>
            <person name="Hughes K.W."/>
            <person name="Mata J.L."/>
            <person name="Ishikawa N.K."/>
            <person name="Vargas-Isla R."/>
            <person name="Ushijima S."/>
            <person name="Smith C.A."/>
            <person name="Donoghue J."/>
            <person name="Ahrendt S."/>
            <person name="Andreopoulos W."/>
            <person name="He G."/>
            <person name="LaButti K."/>
            <person name="Lipzen A."/>
            <person name="Ng V."/>
            <person name="Riley R."/>
            <person name="Sandor L."/>
            <person name="Barry K."/>
            <person name="Martinez A.T."/>
            <person name="Xiao Y."/>
            <person name="Gibbons J.G."/>
            <person name="Terashima K."/>
            <person name="Grigoriev I.V."/>
            <person name="Hibbett D."/>
        </authorList>
    </citation>
    <scope>NUCLEOTIDE SEQUENCE</scope>
    <source>
        <strain evidence="3">ET3784</strain>
    </source>
</reference>
<evidence type="ECO:0000256" key="1">
    <source>
        <dbReference type="SAM" id="MobiDB-lite"/>
    </source>
</evidence>
<name>A0AA38JR04_9AGAR</name>
<keyword evidence="4" id="KW-1185">Reference proteome</keyword>
<organism evidence="3 4">
    <name type="scientific">Lentinula guzmanii</name>
    <dbReference type="NCBI Taxonomy" id="2804957"/>
    <lineage>
        <taxon>Eukaryota</taxon>
        <taxon>Fungi</taxon>
        <taxon>Dikarya</taxon>
        <taxon>Basidiomycota</taxon>
        <taxon>Agaricomycotina</taxon>
        <taxon>Agaricomycetes</taxon>
        <taxon>Agaricomycetidae</taxon>
        <taxon>Agaricales</taxon>
        <taxon>Marasmiineae</taxon>
        <taxon>Omphalotaceae</taxon>
        <taxon>Lentinula</taxon>
    </lineage>
</organism>
<feature type="transmembrane region" description="Helical" evidence="2">
    <location>
        <begin position="12"/>
        <end position="31"/>
    </location>
</feature>
<keyword evidence="2" id="KW-0472">Membrane</keyword>
<dbReference type="AlphaFoldDB" id="A0AA38JR04"/>
<evidence type="ECO:0000313" key="3">
    <source>
        <dbReference type="EMBL" id="KAJ3731738.1"/>
    </source>
</evidence>
<comment type="caution">
    <text evidence="3">The sequence shown here is derived from an EMBL/GenBank/DDBJ whole genome shotgun (WGS) entry which is preliminary data.</text>
</comment>
<reference evidence="3" key="1">
    <citation type="submission" date="2022-08" db="EMBL/GenBank/DDBJ databases">
        <authorList>
            <consortium name="DOE Joint Genome Institute"/>
            <person name="Min B."/>
            <person name="Sierra-Patev S."/>
            <person name="Naranjo-Ortiz M."/>
            <person name="Looney B."/>
            <person name="Konkel Z."/>
            <person name="Slot J.C."/>
            <person name="Sakamoto Y."/>
            <person name="Steenwyk J.L."/>
            <person name="Rokas A."/>
            <person name="Carro J."/>
            <person name="Camarero S."/>
            <person name="Ferreira P."/>
            <person name="Molpeceres G."/>
            <person name="Ruiz-duenas F.J."/>
            <person name="Serrano A."/>
            <person name="Henrissat B."/>
            <person name="Drula E."/>
            <person name="Hughes K.W."/>
            <person name="Mata J.L."/>
            <person name="Ishikawa N.K."/>
            <person name="Vargas-Isla R."/>
            <person name="Ushijima S."/>
            <person name="Smith C.A."/>
            <person name="Ahrendt S."/>
            <person name="Andreopoulos W."/>
            <person name="He G."/>
            <person name="LaButti K."/>
            <person name="Lipzen A."/>
            <person name="Ng V."/>
            <person name="Riley R."/>
            <person name="Sandor L."/>
            <person name="Barry K."/>
            <person name="Martinez A.T."/>
            <person name="Xiao Y."/>
            <person name="Gibbons J.G."/>
            <person name="Terashima K."/>
            <person name="Hibbett D.S."/>
            <person name="Grigoriev I.V."/>
        </authorList>
    </citation>
    <scope>NUCLEOTIDE SEQUENCE</scope>
    <source>
        <strain evidence="3">ET3784</strain>
    </source>
</reference>
<keyword evidence="2" id="KW-1133">Transmembrane helix</keyword>
<protein>
    <submittedName>
        <fullName evidence="3">Uncharacterized protein</fullName>
    </submittedName>
</protein>
<accession>A0AA38JR04</accession>
<proteinExistence type="predicted"/>
<evidence type="ECO:0000256" key="2">
    <source>
        <dbReference type="SAM" id="Phobius"/>
    </source>
</evidence>
<keyword evidence="2" id="KW-0812">Transmembrane</keyword>
<gene>
    <name evidence="3" type="ORF">DFJ43DRAFT_358932</name>
</gene>